<feature type="domain" description="HTH lacI-type" evidence="5">
    <location>
        <begin position="3"/>
        <end position="57"/>
    </location>
</feature>
<evidence type="ECO:0000256" key="1">
    <source>
        <dbReference type="ARBA" id="ARBA00022491"/>
    </source>
</evidence>
<dbReference type="Pfam" id="PF00356">
    <property type="entry name" value="LacI"/>
    <property type="match status" value="1"/>
</dbReference>
<protein>
    <submittedName>
        <fullName evidence="6">LacI family transcriptional regulator</fullName>
    </submittedName>
</protein>
<dbReference type="PROSITE" id="PS50932">
    <property type="entry name" value="HTH_LACI_2"/>
    <property type="match status" value="1"/>
</dbReference>
<organism evidence="6 7">
    <name type="scientific">Ruminiclostridium sufflavum DSM 19573</name>
    <dbReference type="NCBI Taxonomy" id="1121337"/>
    <lineage>
        <taxon>Bacteria</taxon>
        <taxon>Bacillati</taxon>
        <taxon>Bacillota</taxon>
        <taxon>Clostridia</taxon>
        <taxon>Eubacteriales</taxon>
        <taxon>Oscillospiraceae</taxon>
        <taxon>Ruminiclostridium</taxon>
    </lineage>
</organism>
<name>A0A318XK21_9FIRM</name>
<dbReference type="InterPro" id="IPR028082">
    <property type="entry name" value="Peripla_BP_I"/>
</dbReference>
<dbReference type="EMBL" id="QKMR01000023">
    <property type="protein sequence ID" value="PYG85767.1"/>
    <property type="molecule type" value="Genomic_DNA"/>
</dbReference>
<dbReference type="Proteomes" id="UP000248132">
    <property type="component" value="Unassembled WGS sequence"/>
</dbReference>
<dbReference type="AlphaFoldDB" id="A0A318XK21"/>
<evidence type="ECO:0000313" key="7">
    <source>
        <dbReference type="Proteomes" id="UP000248132"/>
    </source>
</evidence>
<gene>
    <name evidence="6" type="ORF">LY28_03187</name>
</gene>
<dbReference type="PANTHER" id="PTHR30146:SF148">
    <property type="entry name" value="HTH-TYPE TRANSCRIPTIONAL REPRESSOR PURR-RELATED"/>
    <property type="match status" value="1"/>
</dbReference>
<evidence type="ECO:0000313" key="6">
    <source>
        <dbReference type="EMBL" id="PYG85767.1"/>
    </source>
</evidence>
<dbReference type="GO" id="GO:0000976">
    <property type="term" value="F:transcription cis-regulatory region binding"/>
    <property type="evidence" value="ECO:0007669"/>
    <property type="project" value="TreeGrafter"/>
</dbReference>
<dbReference type="Pfam" id="PF13377">
    <property type="entry name" value="Peripla_BP_3"/>
    <property type="match status" value="1"/>
</dbReference>
<dbReference type="Gene3D" id="1.10.260.40">
    <property type="entry name" value="lambda repressor-like DNA-binding domains"/>
    <property type="match status" value="1"/>
</dbReference>
<accession>A0A318XK21</accession>
<keyword evidence="7" id="KW-1185">Reference proteome</keyword>
<comment type="caution">
    <text evidence="6">The sequence shown here is derived from an EMBL/GenBank/DDBJ whole genome shotgun (WGS) entry which is preliminary data.</text>
</comment>
<dbReference type="InterPro" id="IPR010982">
    <property type="entry name" value="Lambda_DNA-bd_dom_sf"/>
</dbReference>
<evidence type="ECO:0000256" key="2">
    <source>
        <dbReference type="ARBA" id="ARBA00023015"/>
    </source>
</evidence>
<dbReference type="PANTHER" id="PTHR30146">
    <property type="entry name" value="LACI-RELATED TRANSCRIPTIONAL REPRESSOR"/>
    <property type="match status" value="1"/>
</dbReference>
<dbReference type="CDD" id="cd01392">
    <property type="entry name" value="HTH_LacI"/>
    <property type="match status" value="1"/>
</dbReference>
<dbReference type="InterPro" id="IPR046335">
    <property type="entry name" value="LacI/GalR-like_sensor"/>
</dbReference>
<dbReference type="RefSeq" id="WP_110463157.1">
    <property type="nucleotide sequence ID" value="NZ_QKMR01000023.1"/>
</dbReference>
<dbReference type="Gene3D" id="3.40.50.2300">
    <property type="match status" value="2"/>
</dbReference>
<dbReference type="OrthoDB" id="9784962at2"/>
<keyword evidence="4" id="KW-0804">Transcription</keyword>
<evidence type="ECO:0000256" key="4">
    <source>
        <dbReference type="ARBA" id="ARBA00023163"/>
    </source>
</evidence>
<dbReference type="SUPFAM" id="SSF47413">
    <property type="entry name" value="lambda repressor-like DNA-binding domains"/>
    <property type="match status" value="1"/>
</dbReference>
<keyword evidence="1" id="KW-0678">Repressor</keyword>
<keyword evidence="3" id="KW-0238">DNA-binding</keyword>
<dbReference type="SMART" id="SM00354">
    <property type="entry name" value="HTH_LACI"/>
    <property type="match status" value="1"/>
</dbReference>
<dbReference type="CDD" id="cd06267">
    <property type="entry name" value="PBP1_LacI_sugar_binding-like"/>
    <property type="match status" value="1"/>
</dbReference>
<keyword evidence="2" id="KW-0805">Transcription regulation</keyword>
<proteinExistence type="predicted"/>
<sequence length="328" mass="36372">MSASIKDVAIKSGVSVATVSHVINNTRFVSEATKNKILTAMEELKYVPNSMARSLRTNKTKTVALLIPDISNFFFTEVAEAIERVLSKKGYSLFLCNTGESIYIEKKQIMLMSSQLVSGIIIAPTSRDFDYRSMFTDVNYPIVFIDRKTYKSQADVVMVDGKTATYDAVSSLIEKGHRRIGYIAGRDGLSTTDERLSGYLEAIRENGLQIDEKLIKRGDSRHESGYQLTEELVNTDATAIFVSNNLMAVGALKCLSNKNISIPESMAVIGFDDYNWSTITNPPLSTIKQPVAKLGAMAAELVLKRIENPEGPYTEYNLPAEFIVRKSC</sequence>
<evidence type="ECO:0000256" key="3">
    <source>
        <dbReference type="ARBA" id="ARBA00023125"/>
    </source>
</evidence>
<dbReference type="SUPFAM" id="SSF53822">
    <property type="entry name" value="Periplasmic binding protein-like I"/>
    <property type="match status" value="1"/>
</dbReference>
<dbReference type="InterPro" id="IPR000843">
    <property type="entry name" value="HTH_LacI"/>
</dbReference>
<evidence type="ECO:0000259" key="5">
    <source>
        <dbReference type="PROSITE" id="PS50932"/>
    </source>
</evidence>
<reference evidence="6 7" key="1">
    <citation type="submission" date="2018-06" db="EMBL/GenBank/DDBJ databases">
        <title>Genomic Encyclopedia of Type Strains, Phase I: the one thousand microbial genomes (KMG-I) project.</title>
        <authorList>
            <person name="Kyrpides N."/>
        </authorList>
    </citation>
    <scope>NUCLEOTIDE SEQUENCE [LARGE SCALE GENOMIC DNA]</scope>
    <source>
        <strain evidence="6 7">DSM 19573</strain>
    </source>
</reference>
<dbReference type="PROSITE" id="PS00356">
    <property type="entry name" value="HTH_LACI_1"/>
    <property type="match status" value="1"/>
</dbReference>
<dbReference type="GO" id="GO:0003700">
    <property type="term" value="F:DNA-binding transcription factor activity"/>
    <property type="evidence" value="ECO:0007669"/>
    <property type="project" value="TreeGrafter"/>
</dbReference>